<gene>
    <name evidence="2" type="ORF">JJB74_15440</name>
</gene>
<dbReference type="AlphaFoldDB" id="A0A934W8M9"/>
<keyword evidence="1" id="KW-0472">Membrane</keyword>
<evidence type="ECO:0000256" key="1">
    <source>
        <dbReference type="SAM" id="Phobius"/>
    </source>
</evidence>
<dbReference type="EMBL" id="JAEPBG010000006">
    <property type="protein sequence ID" value="MBK4736014.1"/>
    <property type="molecule type" value="Genomic_DNA"/>
</dbReference>
<feature type="transmembrane region" description="Helical" evidence="1">
    <location>
        <begin position="39"/>
        <end position="59"/>
    </location>
</feature>
<accession>A0A934W8M9</accession>
<evidence type="ECO:0000313" key="3">
    <source>
        <dbReference type="Proteomes" id="UP000622890"/>
    </source>
</evidence>
<evidence type="ECO:0000313" key="2">
    <source>
        <dbReference type="EMBL" id="MBK4736014.1"/>
    </source>
</evidence>
<dbReference type="Proteomes" id="UP000622890">
    <property type="component" value="Unassembled WGS sequence"/>
</dbReference>
<comment type="caution">
    <text evidence="2">The sequence shown here is derived from an EMBL/GenBank/DDBJ whole genome shotgun (WGS) entry which is preliminary data.</text>
</comment>
<name>A0A934W8M9_9BURK</name>
<protein>
    <submittedName>
        <fullName evidence="2">Uncharacterized protein</fullName>
    </submittedName>
</protein>
<reference evidence="2" key="1">
    <citation type="submission" date="2021-01" db="EMBL/GenBank/DDBJ databases">
        <title>Genome sequence of strain Noviherbaspirillum sp. DKR-6.</title>
        <authorList>
            <person name="Chaudhary D.K."/>
        </authorList>
    </citation>
    <scope>NUCLEOTIDE SEQUENCE</scope>
    <source>
        <strain evidence="2">DKR-6</strain>
    </source>
</reference>
<dbReference type="RefSeq" id="WP_200592993.1">
    <property type="nucleotide sequence ID" value="NZ_JAEPBG010000006.1"/>
</dbReference>
<keyword evidence="1" id="KW-1133">Transmembrane helix</keyword>
<organism evidence="2 3">
    <name type="scientific">Noviherbaspirillum pedocola</name>
    <dbReference type="NCBI Taxonomy" id="2801341"/>
    <lineage>
        <taxon>Bacteria</taxon>
        <taxon>Pseudomonadati</taxon>
        <taxon>Pseudomonadota</taxon>
        <taxon>Betaproteobacteria</taxon>
        <taxon>Burkholderiales</taxon>
        <taxon>Oxalobacteraceae</taxon>
        <taxon>Noviherbaspirillum</taxon>
    </lineage>
</organism>
<keyword evidence="1" id="KW-0812">Transmembrane</keyword>
<feature type="transmembrane region" description="Helical" evidence="1">
    <location>
        <begin position="12"/>
        <end position="33"/>
    </location>
</feature>
<keyword evidence="3" id="KW-1185">Reference proteome</keyword>
<sequence length="75" mass="8207">MQTETNARSIGAAAAATFAAFFICGLLQSFGFTPKMQSIGTFVSFLVWYGMVHTATMAVQKRRLAHAHVRVARAR</sequence>
<proteinExistence type="predicted"/>